<dbReference type="RefSeq" id="WP_183907211.1">
    <property type="nucleotide sequence ID" value="NZ_JACHXZ010000001.1"/>
</dbReference>
<keyword evidence="3" id="KW-1185">Reference proteome</keyword>
<sequence>MQRILLLSLTLLVMACASAPKQSPAPTKTPQELSVFSVISVTDPDFKPRSGDAISWISDVIFVGDGETPEDVHATAAIKSDIGAVLTRKGYQLVEGMAVEYRVLALVQVGDEKLSEEMRELFRLYPSLGRDSQRHKGMLIVAIARPGSVEALWRGAIKVFVEDEHELTPAQQRTRIQQAVGKVMASLPRAN</sequence>
<dbReference type="PROSITE" id="PS51257">
    <property type="entry name" value="PROKAR_LIPOPROTEIN"/>
    <property type="match status" value="1"/>
</dbReference>
<keyword evidence="1" id="KW-0732">Signal</keyword>
<gene>
    <name evidence="2" type="ORF">FHS30_000036</name>
</gene>
<reference evidence="2 3" key="1">
    <citation type="submission" date="2020-08" db="EMBL/GenBank/DDBJ databases">
        <title>Genomic Encyclopedia of Type Strains, Phase III (KMG-III): the genomes of soil and plant-associated and newly described type strains.</title>
        <authorList>
            <person name="Whitman W."/>
        </authorList>
    </citation>
    <scope>NUCLEOTIDE SEQUENCE [LARGE SCALE GENOMIC DNA]</scope>
    <source>
        <strain evidence="2 3">CECT 8571</strain>
    </source>
</reference>
<evidence type="ECO:0000313" key="2">
    <source>
        <dbReference type="EMBL" id="MBB3166860.1"/>
    </source>
</evidence>
<evidence type="ECO:0000313" key="3">
    <source>
        <dbReference type="Proteomes" id="UP000559987"/>
    </source>
</evidence>
<feature type="chain" id="PRO_5032322480" description="DUF4136 domain-containing protein" evidence="1">
    <location>
        <begin position="20"/>
        <end position="191"/>
    </location>
</feature>
<evidence type="ECO:0000256" key="1">
    <source>
        <dbReference type="SAM" id="SignalP"/>
    </source>
</evidence>
<dbReference type="AlphaFoldDB" id="A0A839UJR5"/>
<evidence type="ECO:0008006" key="4">
    <source>
        <dbReference type="Google" id="ProtNLM"/>
    </source>
</evidence>
<accession>A0A839UJR5</accession>
<proteinExistence type="predicted"/>
<name>A0A839UJR5_9GAMM</name>
<feature type="signal peptide" evidence="1">
    <location>
        <begin position="1"/>
        <end position="19"/>
    </location>
</feature>
<protein>
    <recommendedName>
        <fullName evidence="4">DUF4136 domain-containing protein</fullName>
    </recommendedName>
</protein>
<comment type="caution">
    <text evidence="2">The sequence shown here is derived from an EMBL/GenBank/DDBJ whole genome shotgun (WGS) entry which is preliminary data.</text>
</comment>
<organism evidence="2 3">
    <name type="scientific">Simiduia aestuariiviva</name>
    <dbReference type="NCBI Taxonomy" id="1510459"/>
    <lineage>
        <taxon>Bacteria</taxon>
        <taxon>Pseudomonadati</taxon>
        <taxon>Pseudomonadota</taxon>
        <taxon>Gammaproteobacteria</taxon>
        <taxon>Cellvibrionales</taxon>
        <taxon>Cellvibrionaceae</taxon>
        <taxon>Simiduia</taxon>
    </lineage>
</organism>
<dbReference type="EMBL" id="JACHXZ010000001">
    <property type="protein sequence ID" value="MBB3166860.1"/>
    <property type="molecule type" value="Genomic_DNA"/>
</dbReference>
<dbReference type="Proteomes" id="UP000559987">
    <property type="component" value="Unassembled WGS sequence"/>
</dbReference>